<keyword evidence="4 8" id="KW-0812">Transmembrane</keyword>
<dbReference type="AlphaFoldDB" id="A0A507AT57"/>
<dbReference type="STRING" id="1093900.A0A507AT57"/>
<keyword evidence="8" id="KW-0732">Signal</keyword>
<gene>
    <name evidence="11" type="ORF">E0L32_008381</name>
</gene>
<feature type="domain" description="OST48 middle" evidence="10">
    <location>
        <begin position="311"/>
        <end position="453"/>
    </location>
</feature>
<evidence type="ECO:0000256" key="5">
    <source>
        <dbReference type="ARBA" id="ARBA00022824"/>
    </source>
</evidence>
<dbReference type="InterPro" id="IPR055459">
    <property type="entry name" value="OST48_MD"/>
</dbReference>
<evidence type="ECO:0000313" key="12">
    <source>
        <dbReference type="Proteomes" id="UP000319257"/>
    </source>
</evidence>
<proteinExistence type="inferred from homology"/>
<feature type="chain" id="PRO_5021511054" description="Dolichyl-diphosphooligosaccharide--protein glycosyltransferase subunit WBP1" evidence="8">
    <location>
        <begin position="19"/>
        <end position="466"/>
    </location>
</feature>
<dbReference type="PANTHER" id="PTHR10830:SF0">
    <property type="entry name" value="DOLICHYL-DIPHOSPHOOLIGOSACCHARIDE--PROTEIN GLYCOSYLTRANSFERASE 48 KDA SUBUNIT"/>
    <property type="match status" value="1"/>
</dbReference>
<evidence type="ECO:0000256" key="6">
    <source>
        <dbReference type="ARBA" id="ARBA00022989"/>
    </source>
</evidence>
<dbReference type="FunCoup" id="A0A507AT57">
    <property type="interactions" value="1004"/>
</dbReference>
<dbReference type="Proteomes" id="UP000319257">
    <property type="component" value="Unassembled WGS sequence"/>
</dbReference>
<comment type="caution">
    <text evidence="11">The sequence shown here is derived from an EMBL/GenBank/DDBJ whole genome shotgun (WGS) entry which is preliminary data.</text>
</comment>
<name>A0A507AT57_9PEZI</name>
<evidence type="ECO:0000256" key="7">
    <source>
        <dbReference type="ARBA" id="ARBA00023136"/>
    </source>
</evidence>
<dbReference type="EMBL" id="SKBQ01000055">
    <property type="protein sequence ID" value="TPX10647.1"/>
    <property type="molecule type" value="Genomic_DNA"/>
</dbReference>
<evidence type="ECO:0000259" key="10">
    <source>
        <dbReference type="Pfam" id="PF23358"/>
    </source>
</evidence>
<accession>A0A507AT57</accession>
<dbReference type="RefSeq" id="XP_030992358.1">
    <property type="nucleotide sequence ID" value="XM_031143230.1"/>
</dbReference>
<reference evidence="11 12" key="1">
    <citation type="submission" date="2019-06" db="EMBL/GenBank/DDBJ databases">
        <title>Draft genome sequence of the filamentous fungus Phialemoniopsis curvata isolated from diesel fuel.</title>
        <authorList>
            <person name="Varaljay V.A."/>
            <person name="Lyon W.J."/>
            <person name="Crouch A.L."/>
            <person name="Drake C.E."/>
            <person name="Hollomon J.M."/>
            <person name="Nadeau L.J."/>
            <person name="Nunn H.S."/>
            <person name="Stevenson B.S."/>
            <person name="Bojanowski C.L."/>
            <person name="Crookes-Goodson W.J."/>
        </authorList>
    </citation>
    <scope>NUCLEOTIDE SEQUENCE [LARGE SCALE GENOMIC DNA]</scope>
    <source>
        <strain evidence="11 12">D216</strain>
    </source>
</reference>
<dbReference type="InParanoid" id="A0A507AT57"/>
<protein>
    <recommendedName>
        <fullName evidence="8">Dolichyl-diphosphooligosaccharide--protein glycosyltransferase subunit WBP1</fullName>
        <shortName evidence="8">Oligosaccharyl transferase subunit WBP1</shortName>
    </recommendedName>
</protein>
<keyword evidence="6 8" id="KW-1133">Transmembrane helix</keyword>
<feature type="transmembrane region" description="Helical" evidence="8">
    <location>
        <begin position="429"/>
        <end position="452"/>
    </location>
</feature>
<dbReference type="GeneID" id="41975828"/>
<comment type="similarity">
    <text evidence="3 8">Belongs to the DDOST 48 kDa subunit family.</text>
</comment>
<dbReference type="InterPro" id="IPR005013">
    <property type="entry name" value="DDOST_48_kDa_subunit"/>
</dbReference>
<comment type="subcellular location">
    <subcellularLocation>
        <location evidence="8">Endoplasmic reticulum membrane</location>
        <topology evidence="8">Single-pass type I membrane protein</topology>
    </subcellularLocation>
    <subcellularLocation>
        <location evidence="1">Membrane</location>
        <topology evidence="1">Single-pass type I membrane protein</topology>
    </subcellularLocation>
</comment>
<evidence type="ECO:0000259" key="9">
    <source>
        <dbReference type="Pfam" id="PF03345"/>
    </source>
</evidence>
<evidence type="ECO:0000256" key="2">
    <source>
        <dbReference type="ARBA" id="ARBA00004922"/>
    </source>
</evidence>
<dbReference type="GO" id="GO:0008250">
    <property type="term" value="C:oligosaccharyltransferase complex"/>
    <property type="evidence" value="ECO:0007669"/>
    <property type="project" value="TreeGrafter"/>
</dbReference>
<keyword evidence="5 8" id="KW-0256">Endoplasmic reticulum</keyword>
<evidence type="ECO:0000256" key="8">
    <source>
        <dbReference type="RuleBase" id="RU361142"/>
    </source>
</evidence>
<dbReference type="Pfam" id="PF23358">
    <property type="entry name" value="OST48_MD"/>
    <property type="match status" value="1"/>
</dbReference>
<feature type="signal peptide" evidence="8">
    <location>
        <begin position="1"/>
        <end position="18"/>
    </location>
</feature>
<dbReference type="PANTHER" id="PTHR10830">
    <property type="entry name" value="DOLICHYL-DIPHOSPHOOLIGOSACCHARIDE--PROTEIN GLYCOSYLTRANSFERASE 48 KDA SUBUNIT"/>
    <property type="match status" value="1"/>
</dbReference>
<evidence type="ECO:0000313" key="11">
    <source>
        <dbReference type="EMBL" id="TPX10647.1"/>
    </source>
</evidence>
<sequence length="466" mass="50533">MKSLISFLLLLLAAVAQAVSSTGGRLLAVLDDVADKASYSKFLGSLEGRGFTITYETPKSESLSLFHLGERAYDHVILFPIKTKGLGPNLSPNLLVNFVNAKGNILVALSSEITTSTSIVGLLNELDISLPADRTGLVVDHFNYDAASAADKHDVVLVPAQGPLRPGLRDLFTGPGGDKLPLAFPRGVGQVLGAGALLSPVVRAPHTAYSYNPKEQAESVSDDLFASGAQLSLVSAFQARNSARVAVVGSAEMLSDKWLGAKVKRAGEKKEVATANDEFAKRISGWAFQEIGVLRVNWIEHHLNEAGAVNASNPKIYRIKNDVIYSISVSEYVWDKWTPYTVPAGDELQLEFSMLSPFHRLNLSPVPAEATADASVYRVAFKLPDQHGIFNFMVNYKRPFLSNVEEKVTVSVRHMAHNEWPRSFVISGAWPWIAGIGVTVTGWLAFCALWMFSQPVGKAAAVKKTQ</sequence>
<keyword evidence="12" id="KW-1185">Reference proteome</keyword>
<dbReference type="OrthoDB" id="29105at2759"/>
<evidence type="ECO:0000256" key="4">
    <source>
        <dbReference type="ARBA" id="ARBA00022692"/>
    </source>
</evidence>
<comment type="pathway">
    <text evidence="2 8">Protein modification; protein glycosylation.</text>
</comment>
<dbReference type="Pfam" id="PF03345">
    <property type="entry name" value="OST48_N"/>
    <property type="match status" value="1"/>
</dbReference>
<keyword evidence="7 8" id="KW-0472">Membrane</keyword>
<comment type="subunit">
    <text evidence="8">Component of the oligosaccharyltransferase (OST) complex.</text>
</comment>
<evidence type="ECO:0000256" key="1">
    <source>
        <dbReference type="ARBA" id="ARBA00004479"/>
    </source>
</evidence>
<feature type="domain" description="OST48 N-terminal" evidence="9">
    <location>
        <begin position="25"/>
        <end position="287"/>
    </location>
</feature>
<evidence type="ECO:0000256" key="3">
    <source>
        <dbReference type="ARBA" id="ARBA00008743"/>
    </source>
</evidence>
<comment type="function">
    <text evidence="8">Subunit of the oligosaccharyl transferase (OST) complex that catalyzes the initial transfer of a defined glycan (Glc(3)Man(9)GlcNAc(2) in eukaryotes) from the lipid carrier dolichol-pyrophosphate to an asparagine residue within an Asn-X-Ser/Thr consensus motif in nascent polypeptide chains, the first step in protein N-glycosylation. N-glycosylation occurs cotranslationally and the complex associates with the Sec61 complex at the channel-forming translocon complex that mediates protein translocation across the endoplasmic reticulum (ER).</text>
</comment>
<organism evidence="11 12">
    <name type="scientific">Thyridium curvatum</name>
    <dbReference type="NCBI Taxonomy" id="1093900"/>
    <lineage>
        <taxon>Eukaryota</taxon>
        <taxon>Fungi</taxon>
        <taxon>Dikarya</taxon>
        <taxon>Ascomycota</taxon>
        <taxon>Pezizomycotina</taxon>
        <taxon>Sordariomycetes</taxon>
        <taxon>Sordariomycetidae</taxon>
        <taxon>Thyridiales</taxon>
        <taxon>Thyridiaceae</taxon>
        <taxon>Thyridium</taxon>
    </lineage>
</organism>
<dbReference type="UniPathway" id="UPA00378"/>
<dbReference type="InterPro" id="IPR055457">
    <property type="entry name" value="OST48_N"/>
</dbReference>
<dbReference type="GO" id="GO:0018279">
    <property type="term" value="P:protein N-linked glycosylation via asparagine"/>
    <property type="evidence" value="ECO:0007669"/>
    <property type="project" value="UniProtKB-UniRule"/>
</dbReference>